<keyword evidence="5" id="KW-1185">Reference proteome</keyword>
<keyword evidence="1 4" id="KW-0808">Transferase</keyword>
<dbReference type="PROSITE" id="PS51186">
    <property type="entry name" value="GNAT"/>
    <property type="match status" value="1"/>
</dbReference>
<dbReference type="PANTHER" id="PTHR43877">
    <property type="entry name" value="AMINOALKYLPHOSPHONATE N-ACETYLTRANSFERASE-RELATED-RELATED"/>
    <property type="match status" value="1"/>
</dbReference>
<organism evidence="4 5">
    <name type="scientific">Actinokineospora bangkokensis</name>
    <dbReference type="NCBI Taxonomy" id="1193682"/>
    <lineage>
        <taxon>Bacteria</taxon>
        <taxon>Bacillati</taxon>
        <taxon>Actinomycetota</taxon>
        <taxon>Actinomycetes</taxon>
        <taxon>Pseudonocardiales</taxon>
        <taxon>Pseudonocardiaceae</taxon>
        <taxon>Actinokineospora</taxon>
    </lineage>
</organism>
<dbReference type="EMBL" id="MKQR01000021">
    <property type="protein sequence ID" value="OLR91584.1"/>
    <property type="molecule type" value="Genomic_DNA"/>
</dbReference>
<protein>
    <submittedName>
        <fullName evidence="4">GNAT family N-acetyltransferase</fullName>
    </submittedName>
</protein>
<keyword evidence="2" id="KW-0012">Acyltransferase</keyword>
<proteinExistence type="predicted"/>
<dbReference type="RefSeq" id="WP_075976654.1">
    <property type="nucleotide sequence ID" value="NZ_MKQR01000021.1"/>
</dbReference>
<dbReference type="GO" id="GO:0016747">
    <property type="term" value="F:acyltransferase activity, transferring groups other than amino-acyl groups"/>
    <property type="evidence" value="ECO:0007669"/>
    <property type="project" value="InterPro"/>
</dbReference>
<dbReference type="STRING" id="1193682.BJP25_25825"/>
<dbReference type="Gene3D" id="3.40.630.30">
    <property type="match status" value="1"/>
</dbReference>
<dbReference type="OrthoDB" id="70840at2"/>
<reference evidence="4 5" key="1">
    <citation type="submission" date="2016-10" db="EMBL/GenBank/DDBJ databases">
        <title>The Draft Genome Sequence of Actinokineospora bangkokensis 44EHWT reveals the biosynthetic pathway of antifungal compounds Thailandins with unusual extender unit butylmalonyl-CoA.</title>
        <authorList>
            <person name="Greule A."/>
            <person name="Intra B."/>
            <person name="Flemming S."/>
            <person name="Rommel M.G."/>
            <person name="Panbangred W."/>
            <person name="Bechthold A."/>
        </authorList>
    </citation>
    <scope>NUCLEOTIDE SEQUENCE [LARGE SCALE GENOMIC DNA]</scope>
    <source>
        <strain evidence="4 5">44EHW</strain>
    </source>
</reference>
<dbReference type="InterPro" id="IPR016181">
    <property type="entry name" value="Acyl_CoA_acyltransferase"/>
</dbReference>
<evidence type="ECO:0000313" key="5">
    <source>
        <dbReference type="Proteomes" id="UP000186040"/>
    </source>
</evidence>
<name>A0A1Q9LHU6_9PSEU</name>
<evidence type="ECO:0000256" key="1">
    <source>
        <dbReference type="ARBA" id="ARBA00022679"/>
    </source>
</evidence>
<evidence type="ECO:0000256" key="2">
    <source>
        <dbReference type="ARBA" id="ARBA00023315"/>
    </source>
</evidence>
<dbReference type="Proteomes" id="UP000186040">
    <property type="component" value="Unassembled WGS sequence"/>
</dbReference>
<comment type="caution">
    <text evidence="4">The sequence shown here is derived from an EMBL/GenBank/DDBJ whole genome shotgun (WGS) entry which is preliminary data.</text>
</comment>
<dbReference type="InterPro" id="IPR050832">
    <property type="entry name" value="Bact_Acetyltransf"/>
</dbReference>
<evidence type="ECO:0000259" key="3">
    <source>
        <dbReference type="PROSITE" id="PS51186"/>
    </source>
</evidence>
<gene>
    <name evidence="4" type="ORF">BJP25_25825</name>
</gene>
<dbReference type="InterPro" id="IPR000182">
    <property type="entry name" value="GNAT_dom"/>
</dbReference>
<feature type="domain" description="N-acetyltransferase" evidence="3">
    <location>
        <begin position="7"/>
        <end position="154"/>
    </location>
</feature>
<dbReference type="SUPFAM" id="SSF55729">
    <property type="entry name" value="Acyl-CoA N-acyltransferases (Nat)"/>
    <property type="match status" value="1"/>
</dbReference>
<evidence type="ECO:0000313" key="4">
    <source>
        <dbReference type="EMBL" id="OLR91584.1"/>
    </source>
</evidence>
<accession>A0A1Q9LHU6</accession>
<dbReference type="Pfam" id="PF00583">
    <property type="entry name" value="Acetyltransf_1"/>
    <property type="match status" value="1"/>
</dbReference>
<sequence>MPSSTDIRVRPYDHPDSALLVAEVQQEYVVRYGEQDGSPVDPAEFAPPRGLFLVAYLDGRPVASGGWRTYGDDAVEVKRMYVTPAARGLGLARALLAELERAALAAGRTRVVLETGEPQPEAVRLYATSGYTATTPFGYYAGAPQSIHLAKDLTPQEQQCPSTPSAT</sequence>
<dbReference type="AlphaFoldDB" id="A0A1Q9LHU6"/>
<dbReference type="PANTHER" id="PTHR43877:SF2">
    <property type="entry name" value="AMINOALKYLPHOSPHONATE N-ACETYLTRANSFERASE-RELATED"/>
    <property type="match status" value="1"/>
</dbReference>